<dbReference type="Proteomes" id="UP000325161">
    <property type="component" value="Chromosome"/>
</dbReference>
<dbReference type="EMBL" id="CP043046">
    <property type="protein sequence ID" value="QEI07704.1"/>
    <property type="molecule type" value="Genomic_DNA"/>
</dbReference>
<dbReference type="GO" id="GO:0003887">
    <property type="term" value="F:DNA-directed DNA polymerase activity"/>
    <property type="evidence" value="ECO:0007669"/>
    <property type="project" value="InterPro"/>
</dbReference>
<dbReference type="Pfam" id="PF04364">
    <property type="entry name" value="DNA_pol3_chi"/>
    <property type="match status" value="1"/>
</dbReference>
<reference evidence="1 2" key="1">
    <citation type="submission" date="2019-08" db="EMBL/GenBank/DDBJ databases">
        <title>Amphibian skin-associated Pigmentiphaga: genome sequence and occurrence across geography and hosts.</title>
        <authorList>
            <person name="Bletz M.C."/>
            <person name="Bunk B."/>
            <person name="Sproeer C."/>
            <person name="Biwer P."/>
            <person name="Reiter S."/>
            <person name="Rabemananjara F.C.E."/>
            <person name="Schulz S."/>
            <person name="Overmann J."/>
            <person name="Vences M."/>
        </authorList>
    </citation>
    <scope>NUCLEOTIDE SEQUENCE [LARGE SCALE GENOMIC DNA]</scope>
    <source>
        <strain evidence="1 2">Mada1488</strain>
    </source>
</reference>
<sequence>MTSIAFAFGAPDRLRTACEIVKRHYQAGHKVVVWCRDPARLAAFDKLLWSFEDISFVPHVFAKDALAAQTPVVLTADEGETPHHQWLLNLDDAWPPIYARFEKLIEVVSNDAADREAARNRWRFYQGCGHPIARHDLTRNEMP</sequence>
<proteinExistence type="predicted"/>
<organism evidence="1 2">
    <name type="scientific">Pigmentiphaga aceris</name>
    <dbReference type="NCBI Taxonomy" id="1940612"/>
    <lineage>
        <taxon>Bacteria</taxon>
        <taxon>Pseudomonadati</taxon>
        <taxon>Pseudomonadota</taxon>
        <taxon>Betaproteobacteria</taxon>
        <taxon>Burkholderiales</taxon>
        <taxon>Alcaligenaceae</taxon>
        <taxon>Pigmentiphaga</taxon>
    </lineage>
</organism>
<dbReference type="GO" id="GO:0032298">
    <property type="term" value="P:positive regulation of DNA-templated DNA replication initiation"/>
    <property type="evidence" value="ECO:0007669"/>
    <property type="project" value="TreeGrafter"/>
</dbReference>
<protein>
    <submittedName>
        <fullName evidence="1">DNA polymerase III subunit chi</fullName>
    </submittedName>
</protein>
<accession>A0A5C0B1F9</accession>
<gene>
    <name evidence="1" type="ORF">FXN63_19070</name>
</gene>
<dbReference type="OrthoDB" id="5297568at2"/>
<dbReference type="PANTHER" id="PTHR38767:SF1">
    <property type="entry name" value="DNA POLYMERASE III SUBUNIT CHI"/>
    <property type="match status" value="1"/>
</dbReference>
<dbReference type="AlphaFoldDB" id="A0A5C0B1F9"/>
<evidence type="ECO:0000313" key="1">
    <source>
        <dbReference type="EMBL" id="QEI07704.1"/>
    </source>
</evidence>
<dbReference type="GO" id="GO:0003677">
    <property type="term" value="F:DNA binding"/>
    <property type="evidence" value="ECO:0007669"/>
    <property type="project" value="InterPro"/>
</dbReference>
<dbReference type="RefSeq" id="WP_148816751.1">
    <property type="nucleotide sequence ID" value="NZ_CP043046.1"/>
</dbReference>
<keyword evidence="2" id="KW-1185">Reference proteome</keyword>
<dbReference type="GO" id="GO:0006260">
    <property type="term" value="P:DNA replication"/>
    <property type="evidence" value="ECO:0007669"/>
    <property type="project" value="InterPro"/>
</dbReference>
<dbReference type="InterPro" id="IPR007459">
    <property type="entry name" value="DNA_pol3_chi"/>
</dbReference>
<name>A0A5C0B1F9_9BURK</name>
<dbReference type="SUPFAM" id="SSF102400">
    <property type="entry name" value="DNA polymerase III chi subunit"/>
    <property type="match status" value="1"/>
</dbReference>
<evidence type="ECO:0000313" key="2">
    <source>
        <dbReference type="Proteomes" id="UP000325161"/>
    </source>
</evidence>
<dbReference type="InterPro" id="IPR036768">
    <property type="entry name" value="PolIII_chi_sf"/>
</dbReference>
<dbReference type="PANTHER" id="PTHR38767">
    <property type="entry name" value="DNA POLYMERASE III SUBUNIT CHI"/>
    <property type="match status" value="1"/>
</dbReference>
<dbReference type="Gene3D" id="3.40.50.10110">
    <property type="entry name" value="DNA polymerase III subunit chi"/>
    <property type="match status" value="1"/>
</dbReference>
<dbReference type="KEGG" id="pacr:FXN63_19070"/>